<feature type="compositionally biased region" description="Low complexity" evidence="1">
    <location>
        <begin position="365"/>
        <end position="385"/>
    </location>
</feature>
<dbReference type="Pfam" id="PF15189">
    <property type="entry name" value="MEIOC"/>
    <property type="match status" value="1"/>
</dbReference>
<dbReference type="InterPro" id="IPR027963">
    <property type="entry name" value="MEIOC"/>
</dbReference>
<feature type="non-terminal residue" evidence="3">
    <location>
        <position position="607"/>
    </location>
</feature>
<evidence type="ECO:0000256" key="1">
    <source>
        <dbReference type="SAM" id="MobiDB-lite"/>
    </source>
</evidence>
<feature type="region of interest" description="Disordered" evidence="1">
    <location>
        <begin position="304"/>
        <end position="342"/>
    </location>
</feature>
<accession>A0ABM0MCX2</accession>
<evidence type="ECO:0000313" key="2">
    <source>
        <dbReference type="Proteomes" id="UP000694865"/>
    </source>
</evidence>
<evidence type="ECO:0000313" key="3">
    <source>
        <dbReference type="RefSeq" id="XP_006817863.1"/>
    </source>
</evidence>
<reference evidence="3" key="1">
    <citation type="submission" date="2025-08" db="UniProtKB">
        <authorList>
            <consortium name="RefSeq"/>
        </authorList>
    </citation>
    <scope>IDENTIFICATION</scope>
    <source>
        <tissue evidence="3">Testes</tissue>
    </source>
</reference>
<proteinExistence type="predicted"/>
<dbReference type="RefSeq" id="XP_006817863.1">
    <property type="nucleotide sequence ID" value="XM_006817800.1"/>
</dbReference>
<keyword evidence="2" id="KW-1185">Reference proteome</keyword>
<feature type="compositionally biased region" description="Polar residues" evidence="1">
    <location>
        <begin position="322"/>
        <end position="342"/>
    </location>
</feature>
<name>A0ABM0MCX2_SACKO</name>
<dbReference type="Proteomes" id="UP000694865">
    <property type="component" value="Unplaced"/>
</dbReference>
<sequence length="607" mass="69356">MIFRHNNKEFSSTSGTKFYDSDLHNYKNDDTHIMVNSNTYPSDSKDYTHMNREITLYSDNVLPTTDDHLLQTLNYKHHNTASDYYTPWSTTVDSNQQNLAPSKVFSVDDDIHIQYSDRSHHSDNPLDRSGALDDLVNKIVDEDSFDKYDDEDPYTPDSAFFESSPTCSFQNQIWSTGNSDSPTSEKLSALPFTSDVSNIMRNGLPSQQLPSPSIVNSLSSRGKEKELTEERLQYHNIDLQQKRGYLHETGVQGFHTSSHLPNETFDPASNKMNGSFQRYNHRDNHDYTKNEWACDENNSSIINSSKNNNNIGRKVSGRWPSGDNNGMMKSQSMTSPPQSNGKISWSGRMALQSKLQPISVVTTTDTSTVSSNPSCSNPSTPNSVSDITSVYAPNEKVNRTYGNSFHNHEFQTSANSQYSQQSFTQNTPTKPCNSNPLPINGYDPKLIAAFQKMNKPCNGEVTSQNLQEHSSAQKRPVKQFANYQDGKYSHHYLPMPTPHMMHHPHSNHDILPVMDYDYYYGGYNRNHPGKHAPGYYGIPPPEMCMPEMCHPEMYYDMYHHAMSFYGYPGAFGQMRMPRNRSGPSNELHFRLEECYDQFRFMEKERKK</sequence>
<dbReference type="PANTHER" id="PTHR33861">
    <property type="entry name" value="PROTEIN CBG18333"/>
    <property type="match status" value="1"/>
</dbReference>
<feature type="region of interest" description="Disordered" evidence="1">
    <location>
        <begin position="413"/>
        <end position="432"/>
    </location>
</feature>
<protein>
    <submittedName>
        <fullName evidence="3">Myb-like protein H-like</fullName>
    </submittedName>
</protein>
<dbReference type="GeneID" id="100368890"/>
<organism evidence="2 3">
    <name type="scientific">Saccoglossus kowalevskii</name>
    <name type="common">Acorn worm</name>
    <dbReference type="NCBI Taxonomy" id="10224"/>
    <lineage>
        <taxon>Eukaryota</taxon>
        <taxon>Metazoa</taxon>
        <taxon>Hemichordata</taxon>
        <taxon>Enteropneusta</taxon>
        <taxon>Harrimaniidae</taxon>
        <taxon>Saccoglossus</taxon>
    </lineage>
</organism>
<feature type="region of interest" description="Disordered" evidence="1">
    <location>
        <begin position="365"/>
        <end position="386"/>
    </location>
</feature>
<dbReference type="PANTHER" id="PTHR33861:SF5">
    <property type="entry name" value="GAMMA-TUBULIN COMPLEX COMPONENT"/>
    <property type="match status" value="1"/>
</dbReference>
<gene>
    <name evidence="3" type="primary">LOC100368890</name>
</gene>